<dbReference type="InterPro" id="IPR037401">
    <property type="entry name" value="SnoaL-like"/>
</dbReference>
<dbReference type="AlphaFoldDB" id="A0A8J7KY13"/>
<dbReference type="InterPro" id="IPR032710">
    <property type="entry name" value="NTF2-like_dom_sf"/>
</dbReference>
<dbReference type="GO" id="GO:0016853">
    <property type="term" value="F:isomerase activity"/>
    <property type="evidence" value="ECO:0007669"/>
    <property type="project" value="UniProtKB-KW"/>
</dbReference>
<dbReference type="Gene3D" id="3.10.450.50">
    <property type="match status" value="1"/>
</dbReference>
<dbReference type="Pfam" id="PF12680">
    <property type="entry name" value="SnoaL_2"/>
    <property type="match status" value="1"/>
</dbReference>
<dbReference type="Proteomes" id="UP000622552">
    <property type="component" value="Unassembled WGS sequence"/>
</dbReference>
<protein>
    <submittedName>
        <fullName evidence="2">Ketosteroid isomerase-like protein</fullName>
    </submittedName>
</protein>
<reference evidence="2" key="1">
    <citation type="submission" date="2020-11" db="EMBL/GenBank/DDBJ databases">
        <title>Sequencing the genomes of 1000 actinobacteria strains.</title>
        <authorList>
            <person name="Klenk H.-P."/>
        </authorList>
    </citation>
    <scope>NUCLEOTIDE SEQUENCE</scope>
    <source>
        <strain evidence="2">DSM 45356</strain>
    </source>
</reference>
<dbReference type="SUPFAM" id="SSF54427">
    <property type="entry name" value="NTF2-like"/>
    <property type="match status" value="1"/>
</dbReference>
<feature type="domain" description="SnoaL-like" evidence="1">
    <location>
        <begin position="7"/>
        <end position="101"/>
    </location>
</feature>
<sequence length="109" mass="12284">MSTADVIRRYNDVFQLHDADALDALIAEDCVIENLDGRRTEGKAACVAWWRAIAENRDARFEIEDVFVSDDRAAIRWTYVYPGGSNRGVNLMRVRDGLIVEGLGYTKSS</sequence>
<comment type="caution">
    <text evidence="2">The sequence shown here is derived from an EMBL/GenBank/DDBJ whole genome shotgun (WGS) entry which is preliminary data.</text>
</comment>
<dbReference type="EMBL" id="JADOUF010000001">
    <property type="protein sequence ID" value="MBG6138617.1"/>
    <property type="molecule type" value="Genomic_DNA"/>
</dbReference>
<evidence type="ECO:0000313" key="2">
    <source>
        <dbReference type="EMBL" id="MBG6138617.1"/>
    </source>
</evidence>
<proteinExistence type="predicted"/>
<keyword evidence="2" id="KW-0413">Isomerase</keyword>
<name>A0A8J7KY13_9ACTN</name>
<evidence type="ECO:0000259" key="1">
    <source>
        <dbReference type="Pfam" id="PF12680"/>
    </source>
</evidence>
<evidence type="ECO:0000313" key="3">
    <source>
        <dbReference type="Proteomes" id="UP000622552"/>
    </source>
</evidence>
<organism evidence="2 3">
    <name type="scientific">Longispora fulva</name>
    <dbReference type="NCBI Taxonomy" id="619741"/>
    <lineage>
        <taxon>Bacteria</taxon>
        <taxon>Bacillati</taxon>
        <taxon>Actinomycetota</taxon>
        <taxon>Actinomycetes</taxon>
        <taxon>Micromonosporales</taxon>
        <taxon>Micromonosporaceae</taxon>
        <taxon>Longispora</taxon>
    </lineage>
</organism>
<dbReference type="RefSeq" id="WP_197005355.1">
    <property type="nucleotide sequence ID" value="NZ_BONS01000025.1"/>
</dbReference>
<accession>A0A8J7KY13</accession>
<keyword evidence="3" id="KW-1185">Reference proteome</keyword>
<gene>
    <name evidence="2" type="ORF">IW245_004811</name>
</gene>